<evidence type="ECO:0000259" key="2">
    <source>
        <dbReference type="Pfam" id="PF22106"/>
    </source>
</evidence>
<evidence type="ECO:0000259" key="1">
    <source>
        <dbReference type="Pfam" id="PF09836"/>
    </source>
</evidence>
<dbReference type="GO" id="GO:0003677">
    <property type="term" value="F:DNA binding"/>
    <property type="evidence" value="ECO:0007669"/>
    <property type="project" value="UniProtKB-KW"/>
</dbReference>
<dbReference type="InterPro" id="IPR044922">
    <property type="entry name" value="DUF2063_N_sf"/>
</dbReference>
<gene>
    <name evidence="3" type="ORF">H3L94_11860</name>
</gene>
<dbReference type="Pfam" id="PF09836">
    <property type="entry name" value="DUF2063"/>
    <property type="match status" value="1"/>
</dbReference>
<keyword evidence="3" id="KW-0238">DNA-binding</keyword>
<organism evidence="3 4">
    <name type="scientific">Neisseria shayeganii</name>
    <dbReference type="NCBI Taxonomy" id="607712"/>
    <lineage>
        <taxon>Bacteria</taxon>
        <taxon>Pseudomonadati</taxon>
        <taxon>Pseudomonadota</taxon>
        <taxon>Betaproteobacteria</taxon>
        <taxon>Neisseriales</taxon>
        <taxon>Neisseriaceae</taxon>
        <taxon>Neisseria</taxon>
    </lineage>
</organism>
<sequence>MPQPDAAAYQAALAEFVRNPEQAAPPGICPERAAVYTRLTRNNVRSLVRRCFTAARPLADAEVWADLENRFLAEAAPASPYFSDIPALFVEYARTDGRLPAPLLELMDFETVQLAAETAPLFDQAPSSWRHDTPLGFSPAAFIRRYPVDFISSGLQGFADQAAEVLVWRNRQDAVMHRLLDAQLLPLLEHFAGQTDSLNGLLQALAEVLPDAETLRPWLAEQVDVWVRQGVLLPKEAA</sequence>
<proteinExistence type="predicted"/>
<dbReference type="KEGG" id="nsg:H3L94_11860"/>
<dbReference type="Proteomes" id="UP000514752">
    <property type="component" value="Chromosome"/>
</dbReference>
<dbReference type="Gene3D" id="1.10.150.690">
    <property type="entry name" value="DUF2063"/>
    <property type="match status" value="1"/>
</dbReference>
<accession>A0A7D7NBV9</accession>
<evidence type="ECO:0000313" key="3">
    <source>
        <dbReference type="EMBL" id="QMT40498.1"/>
    </source>
</evidence>
<reference evidence="3 4" key="1">
    <citation type="submission" date="2020-07" db="EMBL/GenBank/DDBJ databases">
        <title>Genomic diversity of species in the Neisseriaceae family.</title>
        <authorList>
            <person name="Vincent A.T."/>
            <person name="Bernet E."/>
            <person name="Veyrier F.J."/>
        </authorList>
    </citation>
    <scope>NUCLEOTIDE SEQUENCE [LARGE SCALE GENOMIC DNA]</scope>
    <source>
        <strain evidence="3 4">DSM 22244</strain>
    </source>
</reference>
<dbReference type="InterPro" id="IPR018640">
    <property type="entry name" value="DUF2063"/>
</dbReference>
<dbReference type="RefSeq" id="WP_182122151.1">
    <property type="nucleotide sequence ID" value="NZ_CP059567.1"/>
</dbReference>
<dbReference type="Gene3D" id="3.90.930.50">
    <property type="match status" value="1"/>
</dbReference>
<evidence type="ECO:0000313" key="4">
    <source>
        <dbReference type="Proteomes" id="UP000514752"/>
    </source>
</evidence>
<feature type="domain" description="NGO1945-like C-terminal" evidence="2">
    <location>
        <begin position="138"/>
        <end position="226"/>
    </location>
</feature>
<dbReference type="InterPro" id="IPR054098">
    <property type="entry name" value="NGO1945-like_C"/>
</dbReference>
<feature type="domain" description="Putative DNA-binding" evidence="1">
    <location>
        <begin position="9"/>
        <end position="92"/>
    </location>
</feature>
<name>A0A7D7NBV9_9NEIS</name>
<dbReference type="Pfam" id="PF22106">
    <property type="entry name" value="NGO1945_C"/>
    <property type="match status" value="1"/>
</dbReference>
<dbReference type="EMBL" id="CP059567">
    <property type="protein sequence ID" value="QMT40498.1"/>
    <property type="molecule type" value="Genomic_DNA"/>
</dbReference>
<dbReference type="AlphaFoldDB" id="A0A7D7NBV9"/>
<protein>
    <submittedName>
        <fullName evidence="3">Putative DNA-binding domain-containing protein</fullName>
    </submittedName>
</protein>